<comment type="similarity">
    <text evidence="1">Belongs to the ParB family.</text>
</comment>
<dbReference type="SUPFAM" id="SSF109709">
    <property type="entry name" value="KorB DNA-binding domain-like"/>
    <property type="match status" value="1"/>
</dbReference>
<evidence type="ECO:0000313" key="6">
    <source>
        <dbReference type="Proteomes" id="UP000419138"/>
    </source>
</evidence>
<organism evidence="5 6">
    <name type="scientific">Streptomyces jumonjinensis</name>
    <dbReference type="NCBI Taxonomy" id="1945"/>
    <lineage>
        <taxon>Bacteria</taxon>
        <taxon>Bacillati</taxon>
        <taxon>Actinomycetota</taxon>
        <taxon>Actinomycetes</taxon>
        <taxon>Kitasatosporales</taxon>
        <taxon>Streptomycetaceae</taxon>
        <taxon>Streptomyces</taxon>
    </lineage>
</organism>
<dbReference type="RefSeq" id="WP_153525799.1">
    <property type="nucleotide sequence ID" value="NZ_JBEPDZ010000046.1"/>
</dbReference>
<gene>
    <name evidence="5" type="ORF">FF041_31000</name>
</gene>
<evidence type="ECO:0000256" key="3">
    <source>
        <dbReference type="SAM" id="MobiDB-lite"/>
    </source>
</evidence>
<dbReference type="InterPro" id="IPR050336">
    <property type="entry name" value="Chromosome_partition/occlusion"/>
</dbReference>
<feature type="region of interest" description="Disordered" evidence="3">
    <location>
        <begin position="213"/>
        <end position="272"/>
    </location>
</feature>
<dbReference type="OrthoDB" id="70307at2"/>
<dbReference type="NCBIfam" id="TIGR00180">
    <property type="entry name" value="parB_part"/>
    <property type="match status" value="1"/>
</dbReference>
<dbReference type="EMBL" id="VCLA01000191">
    <property type="protein sequence ID" value="MQT04425.1"/>
    <property type="molecule type" value="Genomic_DNA"/>
</dbReference>
<dbReference type="GO" id="GO:0007059">
    <property type="term" value="P:chromosome segregation"/>
    <property type="evidence" value="ECO:0007669"/>
    <property type="project" value="UniProtKB-KW"/>
</dbReference>
<accession>A0A646KQC2</accession>
<dbReference type="SUPFAM" id="SSF110849">
    <property type="entry name" value="ParB/Sulfiredoxin"/>
    <property type="match status" value="1"/>
</dbReference>
<evidence type="ECO:0000259" key="4">
    <source>
        <dbReference type="SMART" id="SM00470"/>
    </source>
</evidence>
<proteinExistence type="inferred from homology"/>
<evidence type="ECO:0000256" key="2">
    <source>
        <dbReference type="ARBA" id="ARBA00022829"/>
    </source>
</evidence>
<dbReference type="InterPro" id="IPR041468">
    <property type="entry name" value="HTH_ParB/Spo0J"/>
</dbReference>
<feature type="compositionally biased region" description="Basic and acidic residues" evidence="3">
    <location>
        <begin position="240"/>
        <end position="255"/>
    </location>
</feature>
<dbReference type="PANTHER" id="PTHR33375">
    <property type="entry name" value="CHROMOSOME-PARTITIONING PROTEIN PARB-RELATED"/>
    <property type="match status" value="1"/>
</dbReference>
<protein>
    <submittedName>
        <fullName evidence="5">ParB/RepB/Spo0J family partition protein</fullName>
    </submittedName>
</protein>
<dbReference type="AlphaFoldDB" id="A0A646KQC2"/>
<dbReference type="Pfam" id="PF17762">
    <property type="entry name" value="HTH_ParB"/>
    <property type="match status" value="1"/>
</dbReference>
<dbReference type="Proteomes" id="UP000419138">
    <property type="component" value="Unassembled WGS sequence"/>
</dbReference>
<feature type="domain" description="ParB-like N-terminal" evidence="4">
    <location>
        <begin position="27"/>
        <end position="134"/>
    </location>
</feature>
<dbReference type="InterPro" id="IPR003115">
    <property type="entry name" value="ParB_N"/>
</dbReference>
<dbReference type="InterPro" id="IPR036086">
    <property type="entry name" value="ParB/Sulfiredoxin_sf"/>
</dbReference>
<dbReference type="PANTHER" id="PTHR33375:SF1">
    <property type="entry name" value="CHROMOSOME-PARTITIONING PROTEIN PARB-RELATED"/>
    <property type="match status" value="1"/>
</dbReference>
<dbReference type="InterPro" id="IPR004437">
    <property type="entry name" value="ParB/RepB/Spo0J"/>
</dbReference>
<keyword evidence="6" id="KW-1185">Reference proteome</keyword>
<evidence type="ECO:0000256" key="1">
    <source>
        <dbReference type="ARBA" id="ARBA00006295"/>
    </source>
</evidence>
<sequence>MGRRTSLASLAGQKVDSVPGQSDPLLLTLPLEKLVPTRFNPRRNFGSEGDLRDFGEKLRRRQLQPAVVVSRSAYLRLWPEEAEHIGPASFVIANGERRYRGSLAAGMTTLNVVHNEDVANSRADFLDAILSENNDREDLDPIERAIGIETMVVQLGGADKVAQHYEKSKGWVSQQRKLLALTPELQALVSSGEIPIRVARDIAGLPAAEQAAAWSEEQQRRAATQGVPRSRKPKAVAGEPGDRRRAAAGERDRGSRPAGATPTPAGPVEPERFTAVNRPGAAAALAGETVDELPGGVPAGEGSAATMPHQSAPAGADGLWADPERLCGHIIEVMSRADRRRLASLLLTYNAQETEAETFSQADAPA</sequence>
<dbReference type="SMART" id="SM00470">
    <property type="entry name" value="ParB"/>
    <property type="match status" value="1"/>
</dbReference>
<name>A0A646KQC2_STRJU</name>
<dbReference type="GO" id="GO:0045881">
    <property type="term" value="P:positive regulation of sporulation resulting in formation of a cellular spore"/>
    <property type="evidence" value="ECO:0007669"/>
    <property type="project" value="TreeGrafter"/>
</dbReference>
<reference evidence="5 6" key="1">
    <citation type="submission" date="2019-05" db="EMBL/GenBank/DDBJ databases">
        <title>Comparative genomics and metabolomics analyses of clavulanic acid producing Streptomyces species provides insight into specialized metabolism and evolution of beta-lactam biosynthetic gene clusters.</title>
        <authorList>
            <person name="Moore M.A."/>
            <person name="Cruz-Morales P."/>
            <person name="Barona Gomez F."/>
            <person name="Kapil T."/>
        </authorList>
    </citation>
    <scope>NUCLEOTIDE SEQUENCE [LARGE SCALE GENOMIC DNA]</scope>
    <source>
        <strain evidence="5 6">NRRL 5741</strain>
    </source>
</reference>
<dbReference type="Gene3D" id="1.10.10.2830">
    <property type="match status" value="1"/>
</dbReference>
<dbReference type="GO" id="GO:0003677">
    <property type="term" value="F:DNA binding"/>
    <property type="evidence" value="ECO:0007669"/>
    <property type="project" value="InterPro"/>
</dbReference>
<feature type="region of interest" description="Disordered" evidence="3">
    <location>
        <begin position="291"/>
        <end position="314"/>
    </location>
</feature>
<comment type="caution">
    <text evidence="5">The sequence shown here is derived from an EMBL/GenBank/DDBJ whole genome shotgun (WGS) entry which is preliminary data.</text>
</comment>
<keyword evidence="2" id="KW-0159">Chromosome partition</keyword>
<evidence type="ECO:0000313" key="5">
    <source>
        <dbReference type="EMBL" id="MQT04425.1"/>
    </source>
</evidence>
<dbReference type="GO" id="GO:0005694">
    <property type="term" value="C:chromosome"/>
    <property type="evidence" value="ECO:0007669"/>
    <property type="project" value="TreeGrafter"/>
</dbReference>